<keyword evidence="4" id="KW-1185">Reference proteome</keyword>
<protein>
    <submittedName>
        <fullName evidence="3">BON domain-containing protein</fullName>
    </submittedName>
</protein>
<dbReference type="InterPro" id="IPR007055">
    <property type="entry name" value="BON_dom"/>
</dbReference>
<evidence type="ECO:0000259" key="2">
    <source>
        <dbReference type="PROSITE" id="PS50914"/>
    </source>
</evidence>
<dbReference type="SMART" id="SM00749">
    <property type="entry name" value="BON"/>
    <property type="match status" value="3"/>
</dbReference>
<dbReference type="PROSITE" id="PS50914">
    <property type="entry name" value="BON"/>
    <property type="match status" value="3"/>
</dbReference>
<dbReference type="Gene3D" id="3.30.1340.30">
    <property type="match status" value="3"/>
</dbReference>
<keyword evidence="1" id="KW-0732">Signal</keyword>
<gene>
    <name evidence="3" type="ORF">G9Q37_06455</name>
</gene>
<dbReference type="Proteomes" id="UP000503162">
    <property type="component" value="Chromosome"/>
</dbReference>
<feature type="domain" description="BON" evidence="2">
    <location>
        <begin position="75"/>
        <end position="143"/>
    </location>
</feature>
<feature type="domain" description="BON" evidence="2">
    <location>
        <begin position="3"/>
        <end position="72"/>
    </location>
</feature>
<dbReference type="PANTHER" id="PTHR34606:SF4">
    <property type="entry name" value="OUTER MEMBRANE LIPOPROTEIN DOLP"/>
    <property type="match status" value="1"/>
</dbReference>
<accession>A0A6G8IF35</accession>
<evidence type="ECO:0000256" key="1">
    <source>
        <dbReference type="ARBA" id="ARBA00022729"/>
    </source>
</evidence>
<evidence type="ECO:0000313" key="3">
    <source>
        <dbReference type="EMBL" id="QIM51807.1"/>
    </source>
</evidence>
<organism evidence="3 4">
    <name type="scientific">Hydrogenophaga crocea</name>
    <dbReference type="NCBI Taxonomy" id="2716225"/>
    <lineage>
        <taxon>Bacteria</taxon>
        <taxon>Pseudomonadati</taxon>
        <taxon>Pseudomonadota</taxon>
        <taxon>Betaproteobacteria</taxon>
        <taxon>Burkholderiales</taxon>
        <taxon>Comamonadaceae</taxon>
        <taxon>Hydrogenophaga</taxon>
    </lineage>
</organism>
<reference evidence="3 4" key="1">
    <citation type="submission" date="2020-03" db="EMBL/GenBank/DDBJ databases">
        <title>Hydrogenophaga sp. nov. isolated from cyanobacterial mat.</title>
        <authorList>
            <person name="Thorat V."/>
            <person name="Kirdat K."/>
            <person name="Tiwarekar B."/>
            <person name="Costa E.D."/>
            <person name="Yadav A."/>
        </authorList>
    </citation>
    <scope>NUCLEOTIDE SEQUENCE [LARGE SCALE GENOMIC DNA]</scope>
    <source>
        <strain evidence="3 4">BA0156</strain>
    </source>
</reference>
<dbReference type="RefSeq" id="WP_166226200.1">
    <property type="nucleotide sequence ID" value="NZ_CP049989.1"/>
</dbReference>
<dbReference type="EMBL" id="CP049989">
    <property type="protein sequence ID" value="QIM51807.1"/>
    <property type="molecule type" value="Genomic_DNA"/>
</dbReference>
<dbReference type="Pfam" id="PF04972">
    <property type="entry name" value="BON"/>
    <property type="match status" value="3"/>
</dbReference>
<dbReference type="PANTHER" id="PTHR34606">
    <property type="entry name" value="BON DOMAIN-CONTAINING PROTEIN"/>
    <property type="match status" value="1"/>
</dbReference>
<sequence>MKSDEQLKKDVAAELAWDPAINTTHIGVAVHSGVVTLSGTLDTYVQKHAVERAVRRVGGIALDLEVRLAPGHARTDSEIAQAAAHALRWHSLVPEDRVTVEVDDGWIRLSGETDWAYQRMSAEQAVRPLVGVRGVTNDIAIKARADALAISRGIASALERHARREAQRIAVDVQGGVVTLSGTVQSLADRQAAVGTAYAAQGVSRVIDQLEVAA</sequence>
<proteinExistence type="predicted"/>
<dbReference type="InterPro" id="IPR051686">
    <property type="entry name" value="Lipoprotein_DolP"/>
</dbReference>
<dbReference type="InterPro" id="IPR014004">
    <property type="entry name" value="Transpt-assoc_nodulatn_dom_bac"/>
</dbReference>
<feature type="domain" description="BON" evidence="2">
    <location>
        <begin position="146"/>
        <end position="214"/>
    </location>
</feature>
<dbReference type="AlphaFoldDB" id="A0A6G8IF35"/>
<dbReference type="KEGG" id="hcz:G9Q37_06455"/>
<evidence type="ECO:0000313" key="4">
    <source>
        <dbReference type="Proteomes" id="UP000503162"/>
    </source>
</evidence>
<name>A0A6G8IF35_9BURK</name>